<dbReference type="AlphaFoldDB" id="A0A540N1V9"/>
<accession>A0A540N1V9</accession>
<protein>
    <submittedName>
        <fullName evidence="1">Uncharacterized protein</fullName>
    </submittedName>
</protein>
<gene>
    <name evidence="1" type="ORF">C1H46_009830</name>
</gene>
<keyword evidence="2" id="KW-1185">Reference proteome</keyword>
<name>A0A540N1V9_MALBA</name>
<sequence length="227" mass="25140">MPEKPLVFSPPLLSLLSKSSLPRSGVPPLGREGDGIVLSMWVEFLAQIRLRKAQPPRALDTRTICHFRGVIGREQHAAKLLIACVELLPKSFGDGKDATAKAVFFLLHAHQVLIWIFGFDGIGPKTFDLNSVECHFTMSKATAGGTNHFYLIGTSRGGLDHPEEIHGINYNGTDYSFFFSAQMSLMGREVTTWLQHPFGLSFDVRDGATSVFTDGERKVAEAYRFIL</sequence>
<organism evidence="1 2">
    <name type="scientific">Malus baccata</name>
    <name type="common">Siberian crab apple</name>
    <name type="synonym">Pyrus baccata</name>
    <dbReference type="NCBI Taxonomy" id="106549"/>
    <lineage>
        <taxon>Eukaryota</taxon>
        <taxon>Viridiplantae</taxon>
        <taxon>Streptophyta</taxon>
        <taxon>Embryophyta</taxon>
        <taxon>Tracheophyta</taxon>
        <taxon>Spermatophyta</taxon>
        <taxon>Magnoliopsida</taxon>
        <taxon>eudicotyledons</taxon>
        <taxon>Gunneridae</taxon>
        <taxon>Pentapetalae</taxon>
        <taxon>rosids</taxon>
        <taxon>fabids</taxon>
        <taxon>Rosales</taxon>
        <taxon>Rosaceae</taxon>
        <taxon>Amygdaloideae</taxon>
        <taxon>Maleae</taxon>
        <taxon>Malus</taxon>
    </lineage>
</organism>
<comment type="caution">
    <text evidence="1">The sequence shown here is derived from an EMBL/GenBank/DDBJ whole genome shotgun (WGS) entry which is preliminary data.</text>
</comment>
<dbReference type="EMBL" id="VIEB01000138">
    <property type="protein sequence ID" value="TQE04523.1"/>
    <property type="molecule type" value="Genomic_DNA"/>
</dbReference>
<dbReference type="Proteomes" id="UP000315295">
    <property type="component" value="Unassembled WGS sequence"/>
</dbReference>
<evidence type="ECO:0000313" key="2">
    <source>
        <dbReference type="Proteomes" id="UP000315295"/>
    </source>
</evidence>
<reference evidence="1 2" key="1">
    <citation type="journal article" date="2019" name="G3 (Bethesda)">
        <title>Sequencing of a Wild Apple (Malus baccata) Genome Unravels the Differences Between Cultivated and Wild Apple Species Regarding Disease Resistance and Cold Tolerance.</title>
        <authorList>
            <person name="Chen X."/>
        </authorList>
    </citation>
    <scope>NUCLEOTIDE SEQUENCE [LARGE SCALE GENOMIC DNA]</scope>
    <source>
        <strain evidence="2">cv. Shandingzi</strain>
        <tissue evidence="1">Leaves</tissue>
    </source>
</reference>
<proteinExistence type="predicted"/>
<evidence type="ECO:0000313" key="1">
    <source>
        <dbReference type="EMBL" id="TQE04523.1"/>
    </source>
</evidence>